<feature type="domain" description="Cation efflux protein transmembrane" evidence="6">
    <location>
        <begin position="41"/>
        <end position="247"/>
    </location>
</feature>
<dbReference type="Pfam" id="PF01545">
    <property type="entry name" value="Cation_efflux"/>
    <property type="match status" value="1"/>
</dbReference>
<evidence type="ECO:0000313" key="8">
    <source>
        <dbReference type="EMBL" id="KAG2228059.1"/>
    </source>
</evidence>
<sequence>MGGKITQIRFHGSHQHRHGEGDEHHHVHADLVTTLQNSSKVMNSASLLADAVHCGSDLLSDFVTLYTFKMSRKPPDALYPYGYGKYETLGSLTVAAFLLTGGIGIGLHSFELLIAIINGSTGMVEATAAAATDAAATTSSSTKIGHGHHHGDILDPNAAWFAGISVIAKEWLYRATIKVGVSERSEVLIANAWHHRSDAYSSAVALVAILGSYAGIPVLDPLGGVLVSGIVIKQGSGILSSALKELMDHGISKSDVDTIRNAVRQIKEKEPDLIDFHSIRGRKQGPFHHVDLTLQVDSSLTMEQARRIEENVQGAIKKQFPQAQQVLIYLDSSNQKNIRSNP</sequence>
<proteinExistence type="predicted"/>
<dbReference type="Gene3D" id="1.20.1510.10">
    <property type="entry name" value="Cation efflux protein transmembrane domain"/>
    <property type="match status" value="1"/>
</dbReference>
<evidence type="ECO:0000256" key="5">
    <source>
        <dbReference type="ARBA" id="ARBA00023136"/>
    </source>
</evidence>
<dbReference type="GO" id="GO:0016020">
    <property type="term" value="C:membrane"/>
    <property type="evidence" value="ECO:0007669"/>
    <property type="project" value="UniProtKB-SubCell"/>
</dbReference>
<comment type="caution">
    <text evidence="8">The sequence shown here is derived from an EMBL/GenBank/DDBJ whole genome shotgun (WGS) entry which is preliminary data.</text>
</comment>
<dbReference type="Proteomes" id="UP000646827">
    <property type="component" value="Unassembled WGS sequence"/>
</dbReference>
<protein>
    <recommendedName>
        <fullName evidence="10">Cation efflux protein cytoplasmic domain-containing protein</fullName>
    </recommendedName>
</protein>
<dbReference type="OrthoDB" id="435980at2759"/>
<name>A0A8H7SD08_9FUNG</name>
<dbReference type="InterPro" id="IPR027470">
    <property type="entry name" value="Cation_efflux_CTD"/>
</dbReference>
<dbReference type="InterPro" id="IPR036837">
    <property type="entry name" value="Cation_efflux_CTD_sf"/>
</dbReference>
<reference evidence="8 9" key="1">
    <citation type="submission" date="2020-12" db="EMBL/GenBank/DDBJ databases">
        <title>Metabolic potential, ecology and presence of endohyphal bacteria is reflected in genomic diversity of Mucoromycotina.</title>
        <authorList>
            <person name="Muszewska A."/>
            <person name="Okrasinska A."/>
            <person name="Steczkiewicz K."/>
            <person name="Drgas O."/>
            <person name="Orlowska M."/>
            <person name="Perlinska-Lenart U."/>
            <person name="Aleksandrzak-Piekarczyk T."/>
            <person name="Szatraj K."/>
            <person name="Zielenkiewicz U."/>
            <person name="Pilsyk S."/>
            <person name="Malc E."/>
            <person name="Mieczkowski P."/>
            <person name="Kruszewska J.S."/>
            <person name="Biernat P."/>
            <person name="Pawlowska J."/>
        </authorList>
    </citation>
    <scope>NUCLEOTIDE SEQUENCE [LARGE SCALE GENOMIC DNA]</scope>
    <source>
        <strain evidence="8 9">CBS 142.35</strain>
    </source>
</reference>
<dbReference type="EMBL" id="JAEPRB010000002">
    <property type="protein sequence ID" value="KAG2228059.1"/>
    <property type="molecule type" value="Genomic_DNA"/>
</dbReference>
<dbReference type="Gene3D" id="3.30.70.1350">
    <property type="entry name" value="Cation efflux protein, cytoplasmic domain"/>
    <property type="match status" value="1"/>
</dbReference>
<dbReference type="InterPro" id="IPR027469">
    <property type="entry name" value="Cation_efflux_TMD_sf"/>
</dbReference>
<keyword evidence="5" id="KW-0472">Membrane</keyword>
<dbReference type="InterPro" id="IPR058533">
    <property type="entry name" value="Cation_efflux_TM"/>
</dbReference>
<evidence type="ECO:0000256" key="2">
    <source>
        <dbReference type="ARBA" id="ARBA00022448"/>
    </source>
</evidence>
<evidence type="ECO:0000259" key="7">
    <source>
        <dbReference type="Pfam" id="PF16916"/>
    </source>
</evidence>
<dbReference type="InterPro" id="IPR050291">
    <property type="entry name" value="CDF_Transporter"/>
</dbReference>
<dbReference type="NCBIfam" id="TIGR01297">
    <property type="entry name" value="CDF"/>
    <property type="match status" value="1"/>
</dbReference>
<dbReference type="AlphaFoldDB" id="A0A8H7SD08"/>
<evidence type="ECO:0000256" key="4">
    <source>
        <dbReference type="ARBA" id="ARBA00022989"/>
    </source>
</evidence>
<dbReference type="GO" id="GO:0008324">
    <property type="term" value="F:monoatomic cation transmembrane transporter activity"/>
    <property type="evidence" value="ECO:0007669"/>
    <property type="project" value="InterPro"/>
</dbReference>
<keyword evidence="4" id="KW-1133">Transmembrane helix</keyword>
<evidence type="ECO:0000259" key="6">
    <source>
        <dbReference type="Pfam" id="PF01545"/>
    </source>
</evidence>
<dbReference type="PANTHER" id="PTHR43840">
    <property type="entry name" value="MITOCHONDRIAL METAL TRANSPORTER 1-RELATED"/>
    <property type="match status" value="1"/>
</dbReference>
<evidence type="ECO:0008006" key="10">
    <source>
        <dbReference type="Google" id="ProtNLM"/>
    </source>
</evidence>
<evidence type="ECO:0000256" key="1">
    <source>
        <dbReference type="ARBA" id="ARBA00004141"/>
    </source>
</evidence>
<dbReference type="InterPro" id="IPR002524">
    <property type="entry name" value="Cation_efflux"/>
</dbReference>
<dbReference type="GO" id="GO:0098771">
    <property type="term" value="P:inorganic ion homeostasis"/>
    <property type="evidence" value="ECO:0007669"/>
    <property type="project" value="UniProtKB-ARBA"/>
</dbReference>
<dbReference type="SUPFAM" id="SSF160240">
    <property type="entry name" value="Cation efflux protein cytoplasmic domain-like"/>
    <property type="match status" value="1"/>
</dbReference>
<dbReference type="Pfam" id="PF16916">
    <property type="entry name" value="ZT_dimer"/>
    <property type="match status" value="1"/>
</dbReference>
<gene>
    <name evidence="8" type="ORF">INT45_009105</name>
</gene>
<organism evidence="8 9">
    <name type="scientific">Circinella minor</name>
    <dbReference type="NCBI Taxonomy" id="1195481"/>
    <lineage>
        <taxon>Eukaryota</taxon>
        <taxon>Fungi</taxon>
        <taxon>Fungi incertae sedis</taxon>
        <taxon>Mucoromycota</taxon>
        <taxon>Mucoromycotina</taxon>
        <taxon>Mucoromycetes</taxon>
        <taxon>Mucorales</taxon>
        <taxon>Lichtheimiaceae</taxon>
        <taxon>Circinella</taxon>
    </lineage>
</organism>
<evidence type="ECO:0000256" key="3">
    <source>
        <dbReference type="ARBA" id="ARBA00022692"/>
    </source>
</evidence>
<dbReference type="SUPFAM" id="SSF161111">
    <property type="entry name" value="Cation efflux protein transmembrane domain-like"/>
    <property type="match status" value="1"/>
</dbReference>
<dbReference type="GO" id="GO:0030003">
    <property type="term" value="P:intracellular monoatomic cation homeostasis"/>
    <property type="evidence" value="ECO:0007669"/>
    <property type="project" value="UniProtKB-ARBA"/>
</dbReference>
<keyword evidence="2" id="KW-0813">Transport</keyword>
<feature type="domain" description="Cation efflux protein cytoplasmic" evidence="7">
    <location>
        <begin position="259"/>
        <end position="331"/>
    </location>
</feature>
<keyword evidence="3" id="KW-0812">Transmembrane</keyword>
<accession>A0A8H7SD08</accession>
<keyword evidence="9" id="KW-1185">Reference proteome</keyword>
<evidence type="ECO:0000313" key="9">
    <source>
        <dbReference type="Proteomes" id="UP000646827"/>
    </source>
</evidence>
<comment type="subcellular location">
    <subcellularLocation>
        <location evidence="1">Membrane</location>
        <topology evidence="1">Multi-pass membrane protein</topology>
    </subcellularLocation>
</comment>
<dbReference type="PANTHER" id="PTHR43840:SF15">
    <property type="entry name" value="MITOCHONDRIAL METAL TRANSPORTER 1-RELATED"/>
    <property type="match status" value="1"/>
</dbReference>